<evidence type="ECO:0000259" key="3">
    <source>
        <dbReference type="Pfam" id="PF08241"/>
    </source>
</evidence>
<dbReference type="AlphaFoldDB" id="A0A830HLT8"/>
<evidence type="ECO:0000256" key="1">
    <source>
        <dbReference type="ARBA" id="ARBA00022679"/>
    </source>
</evidence>
<dbReference type="SUPFAM" id="SSF53335">
    <property type="entry name" value="S-adenosyl-L-methionine-dependent methyltransferases"/>
    <property type="match status" value="1"/>
</dbReference>
<dbReference type="GO" id="GO:0003838">
    <property type="term" value="F:sterol 24-C-methyltransferase activity"/>
    <property type="evidence" value="ECO:0007669"/>
    <property type="project" value="TreeGrafter"/>
</dbReference>
<dbReference type="Gene3D" id="1.10.287.840">
    <property type="entry name" value="Mycolic acid cyclopropane synthase domain like"/>
    <property type="match status" value="1"/>
</dbReference>
<organism evidence="4 5">
    <name type="scientific">Pycnococcus provasolii</name>
    <dbReference type="NCBI Taxonomy" id="41880"/>
    <lineage>
        <taxon>Eukaryota</taxon>
        <taxon>Viridiplantae</taxon>
        <taxon>Chlorophyta</taxon>
        <taxon>Pseudoscourfieldiophyceae</taxon>
        <taxon>Pseudoscourfieldiales</taxon>
        <taxon>Pycnococcaceae</taxon>
        <taxon>Pycnococcus</taxon>
    </lineage>
</organism>
<dbReference type="InterPro" id="IPR023143">
    <property type="entry name" value="Cyclopro_synthase-like_dom_sf"/>
</dbReference>
<evidence type="ECO:0000313" key="5">
    <source>
        <dbReference type="Proteomes" id="UP000660262"/>
    </source>
</evidence>
<dbReference type="CDD" id="cd02440">
    <property type="entry name" value="AdoMet_MTases"/>
    <property type="match status" value="1"/>
</dbReference>
<evidence type="ECO:0000313" key="4">
    <source>
        <dbReference type="EMBL" id="GHP08144.1"/>
    </source>
</evidence>
<comment type="similarity">
    <text evidence="2">Belongs to the class I-like SAM-binding methyltransferase superfamily. Erg6/SMT family.</text>
</comment>
<feature type="domain" description="Methyltransferase type 11" evidence="3">
    <location>
        <begin position="47"/>
        <end position="146"/>
    </location>
</feature>
<evidence type="ECO:0000256" key="2">
    <source>
        <dbReference type="ARBA" id="ARBA00038188"/>
    </source>
</evidence>
<proteinExistence type="inferred from homology"/>
<dbReference type="PANTHER" id="PTHR44068:SF1">
    <property type="entry name" value="HYPOTHETICAL LOC100005854"/>
    <property type="match status" value="1"/>
</dbReference>
<dbReference type="InterPro" id="IPR013216">
    <property type="entry name" value="Methyltransf_11"/>
</dbReference>
<dbReference type="PANTHER" id="PTHR44068">
    <property type="entry name" value="ZGC:194242"/>
    <property type="match status" value="1"/>
</dbReference>
<comment type="caution">
    <text evidence="4">The sequence shown here is derived from an EMBL/GenBank/DDBJ whole genome shotgun (WGS) entry which is preliminary data.</text>
</comment>
<gene>
    <name evidence="4" type="ORF">PPROV_000688600</name>
</gene>
<reference evidence="4" key="1">
    <citation type="submission" date="2020-10" db="EMBL/GenBank/DDBJ databases">
        <title>Unveiling of a novel bifunctional photoreceptor, Dualchrome1, isolated from a cosmopolitan green alga.</title>
        <authorList>
            <person name="Suzuki S."/>
            <person name="Kawachi M."/>
        </authorList>
    </citation>
    <scope>NUCLEOTIDE SEQUENCE</scope>
    <source>
        <strain evidence="4">NIES 2893</strain>
    </source>
</reference>
<accession>A0A830HLT8</accession>
<dbReference type="EMBL" id="BNJQ01000019">
    <property type="protein sequence ID" value="GHP08144.1"/>
    <property type="molecule type" value="Genomic_DNA"/>
</dbReference>
<dbReference type="InterPro" id="IPR050447">
    <property type="entry name" value="Erg6_SMT_methyltransf"/>
</dbReference>
<protein>
    <recommendedName>
        <fullName evidence="3">Methyltransferase type 11 domain-containing protein</fullName>
    </recommendedName>
</protein>
<name>A0A830HLT8_9CHLO</name>
<keyword evidence="1" id="KW-0808">Transferase</keyword>
<dbReference type="InterPro" id="IPR029063">
    <property type="entry name" value="SAM-dependent_MTases_sf"/>
</dbReference>
<dbReference type="GO" id="GO:0016126">
    <property type="term" value="P:sterol biosynthetic process"/>
    <property type="evidence" value="ECO:0007669"/>
    <property type="project" value="TreeGrafter"/>
</dbReference>
<dbReference type="GO" id="GO:0005783">
    <property type="term" value="C:endoplasmic reticulum"/>
    <property type="evidence" value="ECO:0007669"/>
    <property type="project" value="TreeGrafter"/>
</dbReference>
<keyword evidence="5" id="KW-1185">Reference proteome</keyword>
<dbReference type="Proteomes" id="UP000660262">
    <property type="component" value="Unassembled WGS sequence"/>
</dbReference>
<sequence>MAASSSATRILVKRALAPRGHADSLDDDGDYASEIGCEDFLAVNHVVDLGAGYGGTARKLCALNDNVKVTCVNISRVENDHNKAVNKAEHLEGRIDVITASFDDVPLADASCDVVVSQDAFLHADDRTRVMVEIARILRPGGRLIFTDIMQSESGATRGGALMEAVLKRLQLNNLGGARTYTGATSALRLVHFDDRSDQLAKHYRCVQSALQSREHESLSLSDAYRASMNEGLRAWIDAADAGHLAWGYLEFLRV</sequence>
<dbReference type="Gene3D" id="3.40.50.150">
    <property type="entry name" value="Vaccinia Virus protein VP39"/>
    <property type="match status" value="1"/>
</dbReference>
<dbReference type="OrthoDB" id="8300214at2759"/>
<dbReference type="Pfam" id="PF08241">
    <property type="entry name" value="Methyltransf_11"/>
    <property type="match status" value="1"/>
</dbReference>